<dbReference type="EMBL" id="JABSTQ010010459">
    <property type="protein sequence ID" value="KAG0420884.1"/>
    <property type="molecule type" value="Genomic_DNA"/>
</dbReference>
<dbReference type="Proteomes" id="UP000805193">
    <property type="component" value="Unassembled WGS sequence"/>
</dbReference>
<keyword evidence="2" id="KW-1185">Reference proteome</keyword>
<accession>A0AC60PK89</accession>
<name>A0AC60PK89_IXOPE</name>
<gene>
    <name evidence="1" type="ORF">HPB47_003200</name>
</gene>
<organism evidence="1 2">
    <name type="scientific">Ixodes persulcatus</name>
    <name type="common">Taiga tick</name>
    <dbReference type="NCBI Taxonomy" id="34615"/>
    <lineage>
        <taxon>Eukaryota</taxon>
        <taxon>Metazoa</taxon>
        <taxon>Ecdysozoa</taxon>
        <taxon>Arthropoda</taxon>
        <taxon>Chelicerata</taxon>
        <taxon>Arachnida</taxon>
        <taxon>Acari</taxon>
        <taxon>Parasitiformes</taxon>
        <taxon>Ixodida</taxon>
        <taxon>Ixodoidea</taxon>
        <taxon>Ixodidae</taxon>
        <taxon>Ixodinae</taxon>
        <taxon>Ixodes</taxon>
    </lineage>
</organism>
<evidence type="ECO:0000313" key="1">
    <source>
        <dbReference type="EMBL" id="KAG0420884.1"/>
    </source>
</evidence>
<sequence>MDRGTYQEIAQKLTEKMKNTMRVVNSDAYSKACLGAVEGEAAKRKGMQGMTYSKNWIIECIIMKITSGAGLFVDFITCDGAAWNRNMWSLMGIRATPTFTKRKVQNPVDPTRSLHFVSDFPHLLKCPRNGLLKQSFNTQAALQPGSDEEGQLLSFLACLTEWELHAGGQGGFPSTSTAVGLKVTISSVLSLLNYLDAASKLRYRDSGKAWMTRELFAKWLTELDKAMVQQKILLILDNCSAHHVNQKLNAVTLTKATAKLQPLVMEIMRNFKVCYCRRDDLDDADEGLVISESTSDEAIVREVQPTVQDIVASDDEGDDEDDSGDGVAPSPPALTTPVLGHIALLKQLVYARVLSNVHIDQLSNLESAIIGAALSKQTAITNFLG</sequence>
<evidence type="ECO:0000313" key="2">
    <source>
        <dbReference type="Proteomes" id="UP000805193"/>
    </source>
</evidence>
<proteinExistence type="predicted"/>
<reference evidence="1 2" key="1">
    <citation type="journal article" date="2020" name="Cell">
        <title>Large-Scale Comparative Analyses of Tick Genomes Elucidate Their Genetic Diversity and Vector Capacities.</title>
        <authorList>
            <consortium name="Tick Genome and Microbiome Consortium (TIGMIC)"/>
            <person name="Jia N."/>
            <person name="Wang J."/>
            <person name="Shi W."/>
            <person name="Du L."/>
            <person name="Sun Y."/>
            <person name="Zhan W."/>
            <person name="Jiang J.F."/>
            <person name="Wang Q."/>
            <person name="Zhang B."/>
            <person name="Ji P."/>
            <person name="Bell-Sakyi L."/>
            <person name="Cui X.M."/>
            <person name="Yuan T.T."/>
            <person name="Jiang B.G."/>
            <person name="Yang W.F."/>
            <person name="Lam T.T."/>
            <person name="Chang Q.C."/>
            <person name="Ding S.J."/>
            <person name="Wang X.J."/>
            <person name="Zhu J.G."/>
            <person name="Ruan X.D."/>
            <person name="Zhao L."/>
            <person name="Wei J.T."/>
            <person name="Ye R.Z."/>
            <person name="Que T.C."/>
            <person name="Du C.H."/>
            <person name="Zhou Y.H."/>
            <person name="Cheng J.X."/>
            <person name="Dai P.F."/>
            <person name="Guo W.B."/>
            <person name="Han X.H."/>
            <person name="Huang E.J."/>
            <person name="Li L.F."/>
            <person name="Wei W."/>
            <person name="Gao Y.C."/>
            <person name="Liu J.Z."/>
            <person name="Shao H.Z."/>
            <person name="Wang X."/>
            <person name="Wang C.C."/>
            <person name="Yang T.C."/>
            <person name="Huo Q.B."/>
            <person name="Li W."/>
            <person name="Chen H.Y."/>
            <person name="Chen S.E."/>
            <person name="Zhou L.G."/>
            <person name="Ni X.B."/>
            <person name="Tian J.H."/>
            <person name="Sheng Y."/>
            <person name="Liu T."/>
            <person name="Pan Y.S."/>
            <person name="Xia L.Y."/>
            <person name="Li J."/>
            <person name="Zhao F."/>
            <person name="Cao W.C."/>
        </authorList>
    </citation>
    <scope>NUCLEOTIDE SEQUENCE [LARGE SCALE GENOMIC DNA]</scope>
    <source>
        <strain evidence="1">Iper-2018</strain>
    </source>
</reference>
<protein>
    <submittedName>
        <fullName evidence="1">Uncharacterized protein</fullName>
    </submittedName>
</protein>
<comment type="caution">
    <text evidence="1">The sequence shown here is derived from an EMBL/GenBank/DDBJ whole genome shotgun (WGS) entry which is preliminary data.</text>
</comment>